<sequence length="180" mass="19888">MRADKKALIHMDVPESVLASGTAGVHDYGPEASTQWEERVGYYSIPDKKLASAMKERNHQNQVISTMNEHNLSEWDDAEKIVKRTYDETAETIRADNTAARIIAERAAEVTIGAETPVIFNSKSTVFELGNGPEMQYAFKGGAYGRLAGYKSGLVRYQEDRQGGGPGGGGRSCWWRCQLL</sequence>
<comment type="caution">
    <text evidence="1">The sequence shown here is derived from an EMBL/GenBank/DDBJ whole genome shotgun (WGS) entry which is preliminary data.</text>
</comment>
<keyword evidence="2" id="KW-1185">Reference proteome</keyword>
<reference evidence="1 2" key="1">
    <citation type="journal article" date="2011" name="Genome Biol.">
        <title>Comparative genome sequence analysis underscores mycoparasitism as the ancestral life style of Trichoderma.</title>
        <authorList>
            <person name="Kubicek C.P."/>
            <person name="Herrera-Estrella A."/>
            <person name="Seidl-Seiboth V."/>
            <person name="Martinez D.A."/>
            <person name="Druzhinina I.S."/>
            <person name="Thon M."/>
            <person name="Zeilinger S."/>
            <person name="Casas-Flores S."/>
            <person name="Horwitz B.A."/>
            <person name="Mukherjee P.K."/>
            <person name="Mukherjee M."/>
            <person name="Kredics L."/>
            <person name="Alcaraz L.D."/>
            <person name="Aerts A."/>
            <person name="Antal Z."/>
            <person name="Atanasova L."/>
            <person name="Cervantes-Badillo M.G."/>
            <person name="Challacombe J."/>
            <person name="Chertkov O."/>
            <person name="McCluskey K."/>
            <person name="Coulpier F."/>
            <person name="Deshpande N."/>
            <person name="von Doehren H."/>
            <person name="Ebbole D.J."/>
            <person name="Esquivel-Naranjo E.U."/>
            <person name="Fekete E."/>
            <person name="Flipphi M."/>
            <person name="Glaser F."/>
            <person name="Gomez-Rodriguez E.Y."/>
            <person name="Gruber S."/>
            <person name="Han C."/>
            <person name="Henrissat B."/>
            <person name="Hermosa R."/>
            <person name="Hernandez-Onate M."/>
            <person name="Karaffa L."/>
            <person name="Kosti I."/>
            <person name="Le Crom S."/>
            <person name="Lindquist E."/>
            <person name="Lucas S."/>
            <person name="Luebeck M."/>
            <person name="Luebeck P.S."/>
            <person name="Margeot A."/>
            <person name="Metz B."/>
            <person name="Misra M."/>
            <person name="Nevalainen H."/>
            <person name="Omann M."/>
            <person name="Packer N."/>
            <person name="Perrone G."/>
            <person name="Uresti-Rivera E.E."/>
            <person name="Salamov A."/>
            <person name="Schmoll M."/>
            <person name="Seiboth B."/>
            <person name="Shapiro H."/>
            <person name="Sukno S."/>
            <person name="Tamayo-Ramos J.A."/>
            <person name="Tisch D."/>
            <person name="Wiest A."/>
            <person name="Wilkinson H.H."/>
            <person name="Zhang M."/>
            <person name="Coutinho P.M."/>
            <person name="Kenerley C.M."/>
            <person name="Monte E."/>
            <person name="Baker S.E."/>
            <person name="Grigoriev I.V."/>
        </authorList>
    </citation>
    <scope>NUCLEOTIDE SEQUENCE [LARGE SCALE GENOMIC DNA]</scope>
    <source>
        <strain evidence="2">Gv29-8 / FGSC 10586</strain>
    </source>
</reference>
<dbReference type="OrthoDB" id="5426877at2759"/>
<dbReference type="GeneID" id="25791070"/>
<dbReference type="EMBL" id="ABDF02000056">
    <property type="protein sequence ID" value="EHK21913.1"/>
    <property type="molecule type" value="Genomic_DNA"/>
</dbReference>
<dbReference type="VEuPathDB" id="FungiDB:TRIVIDRAFT_216170"/>
<dbReference type="HOGENOM" id="CLU_1496420_0_0_1"/>
<dbReference type="RefSeq" id="XP_013956106.1">
    <property type="nucleotide sequence ID" value="XM_014100631.1"/>
</dbReference>
<dbReference type="AlphaFoldDB" id="G9MUG9"/>
<organism evidence="1 2">
    <name type="scientific">Hypocrea virens (strain Gv29-8 / FGSC 10586)</name>
    <name type="common">Gliocladium virens</name>
    <name type="synonym">Trichoderma virens</name>
    <dbReference type="NCBI Taxonomy" id="413071"/>
    <lineage>
        <taxon>Eukaryota</taxon>
        <taxon>Fungi</taxon>
        <taxon>Dikarya</taxon>
        <taxon>Ascomycota</taxon>
        <taxon>Pezizomycotina</taxon>
        <taxon>Sordariomycetes</taxon>
        <taxon>Hypocreomycetidae</taxon>
        <taxon>Hypocreales</taxon>
        <taxon>Hypocreaceae</taxon>
        <taxon>Trichoderma</taxon>
    </lineage>
</organism>
<evidence type="ECO:0000313" key="1">
    <source>
        <dbReference type="EMBL" id="EHK21913.1"/>
    </source>
</evidence>
<accession>G9MUG9</accession>
<dbReference type="InParanoid" id="G9MUG9"/>
<gene>
    <name evidence="1" type="ORF">TRIVIDRAFT_216170</name>
</gene>
<evidence type="ECO:0000313" key="2">
    <source>
        <dbReference type="Proteomes" id="UP000007115"/>
    </source>
</evidence>
<protein>
    <submittedName>
        <fullName evidence="1">Uncharacterized protein</fullName>
    </submittedName>
</protein>
<dbReference type="Proteomes" id="UP000007115">
    <property type="component" value="Unassembled WGS sequence"/>
</dbReference>
<name>G9MUG9_HYPVG</name>
<proteinExistence type="predicted"/>